<dbReference type="GO" id="GO:0019835">
    <property type="term" value="P:cytolysis"/>
    <property type="evidence" value="ECO:0007669"/>
    <property type="project" value="InterPro"/>
</dbReference>
<keyword evidence="5" id="KW-0378">Hydrolase</keyword>
<dbReference type="Gene3D" id="3.90.540.10">
    <property type="entry name" value="Colicin/pyocin, DNase domain"/>
    <property type="match status" value="1"/>
</dbReference>
<evidence type="ECO:0000256" key="5">
    <source>
        <dbReference type="ARBA" id="ARBA00022801"/>
    </source>
</evidence>
<dbReference type="RefSeq" id="WP_016416172.1">
    <property type="nucleotide sequence ID" value="NZ_AUAB01000043.1"/>
</dbReference>
<dbReference type="GO" id="GO:0004519">
    <property type="term" value="F:endonuclease activity"/>
    <property type="evidence" value="ECO:0007669"/>
    <property type="project" value="UniProtKB-KW"/>
</dbReference>
<evidence type="ECO:0000256" key="4">
    <source>
        <dbReference type="ARBA" id="ARBA00022759"/>
    </source>
</evidence>
<proteinExistence type="inferred from homology"/>
<evidence type="ECO:0000256" key="7">
    <source>
        <dbReference type="ARBA" id="ARBA00023048"/>
    </source>
</evidence>
<dbReference type="InterPro" id="IPR044925">
    <property type="entry name" value="His-Me_finger_sf"/>
</dbReference>
<name>S2KMV0_LITA3</name>
<comment type="caution">
    <text evidence="8">The sequence shown here is derived from an EMBL/GenBank/DDBJ whole genome shotgun (WGS) entry which is preliminary data.</text>
</comment>
<keyword evidence="6" id="KW-0044">Antibiotic</keyword>
<dbReference type="InterPro" id="IPR003060">
    <property type="entry name" value="Pyocin_killer"/>
</dbReference>
<protein>
    <submittedName>
        <fullName evidence="8">Uncharacterized protein</fullName>
    </submittedName>
</protein>
<evidence type="ECO:0000256" key="1">
    <source>
        <dbReference type="ARBA" id="ARBA00006811"/>
    </source>
</evidence>
<dbReference type="GO" id="GO:0042742">
    <property type="term" value="P:defense response to bacterium"/>
    <property type="evidence" value="ECO:0007669"/>
    <property type="project" value="UniProtKB-KW"/>
</dbReference>
<evidence type="ECO:0000256" key="3">
    <source>
        <dbReference type="ARBA" id="ARBA00022722"/>
    </source>
</evidence>
<dbReference type="InterPro" id="IPR037146">
    <property type="entry name" value="Colicin/pyocin_DNase_dom_sf"/>
</dbReference>
<comment type="similarity">
    <text evidence="1">Belongs to the colicin/pyosin nuclease family.</text>
</comment>
<reference evidence="8 9" key="1">
    <citation type="journal article" date="2013" name="Genome Announc.">
        <title>Draft genome sequence of the moderately halophilic gammaproteobacterium Halomonas anticariensis FP35.</title>
        <authorList>
            <person name="Tahrioui A."/>
            <person name="Quesada E."/>
            <person name="Llamas I."/>
        </authorList>
    </citation>
    <scope>NUCLEOTIDE SEQUENCE [LARGE SCALE GENOMIC DNA]</scope>
    <source>
        <strain evidence="9">DSM 16096 / CECT 5854 / LMG 22089 / FP35</strain>
    </source>
</reference>
<evidence type="ECO:0000256" key="6">
    <source>
        <dbReference type="ARBA" id="ARBA00023022"/>
    </source>
</evidence>
<keyword evidence="4" id="KW-0255">Endonuclease</keyword>
<dbReference type="GO" id="GO:0005102">
    <property type="term" value="F:signaling receptor binding"/>
    <property type="evidence" value="ECO:0007669"/>
    <property type="project" value="InterPro"/>
</dbReference>
<accession>S2KMV0</accession>
<dbReference type="Proteomes" id="UP000014463">
    <property type="component" value="Unassembled WGS sequence"/>
</dbReference>
<dbReference type="GO" id="GO:0016787">
    <property type="term" value="F:hydrolase activity"/>
    <property type="evidence" value="ECO:0007669"/>
    <property type="project" value="UniProtKB-KW"/>
</dbReference>
<gene>
    <name evidence="8" type="ORF">L861_23355</name>
</gene>
<keyword evidence="3" id="KW-0540">Nuclease</keyword>
<dbReference type="STRING" id="1121939.L861_23355"/>
<evidence type="ECO:0000313" key="9">
    <source>
        <dbReference type="Proteomes" id="UP000014463"/>
    </source>
</evidence>
<keyword evidence="9" id="KW-1185">Reference proteome</keyword>
<dbReference type="GO" id="GO:0031640">
    <property type="term" value="P:killing of cells of another organism"/>
    <property type="evidence" value="ECO:0007669"/>
    <property type="project" value="UniProtKB-KW"/>
</dbReference>
<keyword evidence="7" id="KW-0078">Bacteriocin</keyword>
<dbReference type="EMBL" id="ASTJ01000022">
    <property type="protein sequence ID" value="EPC03250.1"/>
    <property type="molecule type" value="Genomic_DNA"/>
</dbReference>
<evidence type="ECO:0000313" key="8">
    <source>
        <dbReference type="EMBL" id="EPC03250.1"/>
    </source>
</evidence>
<dbReference type="AlphaFoldDB" id="S2KMV0"/>
<dbReference type="SUPFAM" id="SSF54060">
    <property type="entry name" value="His-Me finger endonucleases"/>
    <property type="match status" value="1"/>
</dbReference>
<dbReference type="PRINTS" id="PR01300">
    <property type="entry name" value="PYOCINKILLER"/>
</dbReference>
<keyword evidence="2" id="KW-0929">Antimicrobial</keyword>
<evidence type="ECO:0000256" key="2">
    <source>
        <dbReference type="ARBA" id="ARBA00022529"/>
    </source>
</evidence>
<organism evidence="8 9">
    <name type="scientific">Litchfieldella anticariensis (strain DSM 16096 / CECT 5854 / CIP 108499 / LMG 22089 / FP35)</name>
    <name type="common">Halomonas anticariensis</name>
    <dbReference type="NCBI Taxonomy" id="1121939"/>
    <lineage>
        <taxon>Bacteria</taxon>
        <taxon>Pseudomonadati</taxon>
        <taxon>Pseudomonadota</taxon>
        <taxon>Gammaproteobacteria</taxon>
        <taxon>Oceanospirillales</taxon>
        <taxon>Halomonadaceae</taxon>
        <taxon>Litchfieldella</taxon>
    </lineage>
</organism>
<dbReference type="Pfam" id="PF21431">
    <property type="entry name" value="Col-Pyo_DNase"/>
    <property type="match status" value="1"/>
</dbReference>
<dbReference type="eggNOG" id="COG4104">
    <property type="taxonomic scope" value="Bacteria"/>
</dbReference>
<sequence>MFPALYPARCPLSPPLFNIAIYVSQELGAPIPSQIADRLRGREFSTFADFRRAFWMEVANDPTLSEQFSIINRQRIAEGKAPVAISSEQVGGRERFELHHAHEIQHGGAVYDMDNLRHCLKSRRAMARQGKNQRKDGVYVVVNEVLELIFNAVWASADSFLAMPMVMTPRQHVIIHRTRR</sequence>